<dbReference type="EC" id="1.-.-.-" evidence="8"/>
<dbReference type="FunFam" id="3.50.50.60:FF:000138">
    <property type="entry name" value="Flavin-containing monooxygenase"/>
    <property type="match status" value="1"/>
</dbReference>
<sequence length="338" mass="38650">MGLVTSEVGLRSVAWGTIGFSVDGIERLADWDIVMREEIIGEVVRDWTASWVRASPTVSWVAALLVAESLEAGNNKGGLEIWPRKQIHSHNYRNPEPFKDQVVVVIGAGPSAMDISREVATVAKEVRLSSRSPNVKVSKLVRYTNIWQHSKIKCLQEDGEIAFEDGFSVYADTIIHCTGYKYDFPFLETNGIVSVEDNRVGPLYKHVFPPQFAPTLSFVGITVMGMVFRSMELQAKWIASVLSGRVKLPSKEDMFADLEQHYKQMKEMDIPKHYTHYLSPFKLDYVDWLAAEVGTPPPDHQVKAIYSDLFRYYFTTQDDNFRDEWKYWEIHGIVQQNY</sequence>
<evidence type="ECO:0000256" key="7">
    <source>
        <dbReference type="ARBA" id="ARBA00023033"/>
    </source>
</evidence>
<dbReference type="GO" id="GO:0004499">
    <property type="term" value="F:N,N-dimethylaniline monooxygenase activity"/>
    <property type="evidence" value="ECO:0007669"/>
    <property type="project" value="InterPro"/>
</dbReference>
<dbReference type="Proteomes" id="UP001454036">
    <property type="component" value="Unassembled WGS sequence"/>
</dbReference>
<dbReference type="SUPFAM" id="SSF51905">
    <property type="entry name" value="FAD/NAD(P)-binding domain"/>
    <property type="match status" value="2"/>
</dbReference>
<keyword evidence="4 8" id="KW-0274">FAD</keyword>
<dbReference type="PANTHER" id="PTHR23023">
    <property type="entry name" value="DIMETHYLANILINE MONOOXYGENASE"/>
    <property type="match status" value="1"/>
</dbReference>
<dbReference type="PRINTS" id="PR00370">
    <property type="entry name" value="FMOXYGENASE"/>
</dbReference>
<keyword evidence="5" id="KW-0521">NADP</keyword>
<evidence type="ECO:0000256" key="2">
    <source>
        <dbReference type="ARBA" id="ARBA00009183"/>
    </source>
</evidence>
<dbReference type="Pfam" id="PF00743">
    <property type="entry name" value="FMO-like"/>
    <property type="match status" value="2"/>
</dbReference>
<keyword evidence="6 8" id="KW-0560">Oxidoreductase</keyword>
<evidence type="ECO:0000256" key="3">
    <source>
        <dbReference type="ARBA" id="ARBA00022630"/>
    </source>
</evidence>
<name>A0AAV3Q6K0_LITER</name>
<comment type="cofactor">
    <cofactor evidence="1 8">
        <name>FAD</name>
        <dbReference type="ChEBI" id="CHEBI:57692"/>
    </cofactor>
</comment>
<evidence type="ECO:0000256" key="4">
    <source>
        <dbReference type="ARBA" id="ARBA00022827"/>
    </source>
</evidence>
<evidence type="ECO:0000256" key="1">
    <source>
        <dbReference type="ARBA" id="ARBA00001974"/>
    </source>
</evidence>
<evidence type="ECO:0000256" key="5">
    <source>
        <dbReference type="ARBA" id="ARBA00022857"/>
    </source>
</evidence>
<comment type="similarity">
    <text evidence="2 8">Belongs to the FMO family.</text>
</comment>
<dbReference type="GO" id="GO:0050661">
    <property type="term" value="F:NADP binding"/>
    <property type="evidence" value="ECO:0007669"/>
    <property type="project" value="InterPro"/>
</dbReference>
<dbReference type="InterPro" id="IPR050346">
    <property type="entry name" value="FMO-like"/>
</dbReference>
<dbReference type="GO" id="GO:0050660">
    <property type="term" value="F:flavin adenine dinucleotide binding"/>
    <property type="evidence" value="ECO:0007669"/>
    <property type="project" value="InterPro"/>
</dbReference>
<evidence type="ECO:0000256" key="8">
    <source>
        <dbReference type="RuleBase" id="RU361177"/>
    </source>
</evidence>
<accession>A0AAV3Q6K0</accession>
<protein>
    <recommendedName>
        <fullName evidence="8">Flavin-containing monooxygenase</fullName>
        <ecNumber evidence="8">1.-.-.-</ecNumber>
    </recommendedName>
</protein>
<dbReference type="InterPro" id="IPR000960">
    <property type="entry name" value="Flavin_mOase"/>
</dbReference>
<proteinExistence type="inferred from homology"/>
<evidence type="ECO:0000313" key="10">
    <source>
        <dbReference type="Proteomes" id="UP001454036"/>
    </source>
</evidence>
<dbReference type="Gene3D" id="3.50.50.60">
    <property type="entry name" value="FAD/NAD(P)-binding domain"/>
    <property type="match status" value="2"/>
</dbReference>
<dbReference type="InterPro" id="IPR036188">
    <property type="entry name" value="FAD/NAD-bd_sf"/>
</dbReference>
<evidence type="ECO:0000256" key="6">
    <source>
        <dbReference type="ARBA" id="ARBA00023002"/>
    </source>
</evidence>
<keyword evidence="3 8" id="KW-0285">Flavoprotein</keyword>
<dbReference type="InterPro" id="IPR020946">
    <property type="entry name" value="Flavin_mOase-like"/>
</dbReference>
<gene>
    <name evidence="9" type="ORF">LIER_15558</name>
</gene>
<evidence type="ECO:0000313" key="9">
    <source>
        <dbReference type="EMBL" id="GAA0158571.1"/>
    </source>
</evidence>
<reference evidence="9 10" key="1">
    <citation type="submission" date="2024-01" db="EMBL/GenBank/DDBJ databases">
        <title>The complete chloroplast genome sequence of Lithospermum erythrorhizon: insights into the phylogenetic relationship among Boraginaceae species and the maternal lineages of purple gromwells.</title>
        <authorList>
            <person name="Okada T."/>
            <person name="Watanabe K."/>
        </authorList>
    </citation>
    <scope>NUCLEOTIDE SEQUENCE [LARGE SCALE GENOMIC DNA]</scope>
</reference>
<organism evidence="9 10">
    <name type="scientific">Lithospermum erythrorhizon</name>
    <name type="common">Purple gromwell</name>
    <name type="synonym">Lithospermum officinale var. erythrorhizon</name>
    <dbReference type="NCBI Taxonomy" id="34254"/>
    <lineage>
        <taxon>Eukaryota</taxon>
        <taxon>Viridiplantae</taxon>
        <taxon>Streptophyta</taxon>
        <taxon>Embryophyta</taxon>
        <taxon>Tracheophyta</taxon>
        <taxon>Spermatophyta</taxon>
        <taxon>Magnoliopsida</taxon>
        <taxon>eudicotyledons</taxon>
        <taxon>Gunneridae</taxon>
        <taxon>Pentapetalae</taxon>
        <taxon>asterids</taxon>
        <taxon>lamiids</taxon>
        <taxon>Boraginales</taxon>
        <taxon>Boraginaceae</taxon>
        <taxon>Boraginoideae</taxon>
        <taxon>Lithospermeae</taxon>
        <taxon>Lithospermum</taxon>
    </lineage>
</organism>
<dbReference type="AlphaFoldDB" id="A0AAV3Q6K0"/>
<dbReference type="EMBL" id="BAABME010003380">
    <property type="protein sequence ID" value="GAA0158571.1"/>
    <property type="molecule type" value="Genomic_DNA"/>
</dbReference>
<comment type="caution">
    <text evidence="9">The sequence shown here is derived from an EMBL/GenBank/DDBJ whole genome shotgun (WGS) entry which is preliminary data.</text>
</comment>
<keyword evidence="7 8" id="KW-0503">Monooxygenase</keyword>
<keyword evidence="10" id="KW-1185">Reference proteome</keyword>